<dbReference type="CDD" id="cd06591">
    <property type="entry name" value="GH31_xylosidase_XylS"/>
    <property type="match status" value="1"/>
</dbReference>
<comment type="similarity">
    <text evidence="1 2">Belongs to the glycosyl hydrolase 31 family.</text>
</comment>
<dbReference type="PANTHER" id="PTHR43863:SF2">
    <property type="entry name" value="MALTASE-GLUCOAMYLASE"/>
    <property type="match status" value="1"/>
</dbReference>
<accession>A0ABY6J963</accession>
<evidence type="ECO:0000313" key="4">
    <source>
        <dbReference type="EMBL" id="UYQ94862.1"/>
    </source>
</evidence>
<dbReference type="InterPro" id="IPR013780">
    <property type="entry name" value="Glyco_hydro_b"/>
</dbReference>
<dbReference type="Gene3D" id="3.20.20.80">
    <property type="entry name" value="Glycosidases"/>
    <property type="match status" value="1"/>
</dbReference>
<dbReference type="InterPro" id="IPR033403">
    <property type="entry name" value="DUF5110"/>
</dbReference>
<protein>
    <submittedName>
        <fullName evidence="4">DUF5110 domain-containing protein</fullName>
    </submittedName>
</protein>
<dbReference type="SUPFAM" id="SSF56988">
    <property type="entry name" value="Anthrax protective antigen"/>
    <property type="match status" value="1"/>
</dbReference>
<dbReference type="InterPro" id="IPR037524">
    <property type="entry name" value="PA14/GLEYA"/>
</dbReference>
<organism evidence="4 5">
    <name type="scientific">Chitinophaga horti</name>
    <dbReference type="NCBI Taxonomy" id="2920382"/>
    <lineage>
        <taxon>Bacteria</taxon>
        <taxon>Pseudomonadati</taxon>
        <taxon>Bacteroidota</taxon>
        <taxon>Chitinophagia</taxon>
        <taxon>Chitinophagales</taxon>
        <taxon>Chitinophagaceae</taxon>
        <taxon>Chitinophaga</taxon>
    </lineage>
</organism>
<sequence>MKISMTGLLVLIVLFSFRTQPGKVEKLPDGLLIQLASPTSGGARQVKLQVVSDKIIHVTASAGDTFSQTPSLMVVTTGVPGVKWESTEDADKVTLKTASLTASVQLSSGEVTFRDADGKLILQEKAGGGKSFRAAASKGLYAIKQTFESPEDEAFYGLGQPQTGLMNYKDKDVDLTQYNAIAAVPFLVSSRNYGILWDNYAITRFGDDRKPRAIGELGDVEATYSVAGKVHTARQEQDIAYTYIESLQGLPKGFPLAKGKVVWEGKLTPAENGLYKFYTTASGYIKIWVDGQLRLDRWRESWNPGPSIIEAQTPHQLKIEWIPESDQSFFSINWLGPSAELKDKMSLSSEAAEKIDYYFVHGQNLDEVIGGYRTLTGKASLLPNWALGFWQSRERYKTQDEILQTVKTFREKKIPLDNIVLDWSYWKEDAWGSQQFDEHRFPDAKGMIGELHQKYHTHFMISVWPKFYEGIPNYKLFDEKGWLYKQNIADKQRDWIGKGYVSTFYDAFHPGARKLFWQLMDQHLFSKGVDAWWLDASEPDIYSNSSIQHRKTLMGPTALGPAEQYFNGYTLMNAKGVYEGQRATNNDQRVFILTRTAFPGLQRYGAASWSGDIAARFDEMERQIPAGLNMSLSGLPYWTTDIGGFFVENKYDQPAPKGEALTEWRELNTRWFQYGAFCPLFRSHGQFPYREVFNIAPEGSEEYKSMVYYNRLRYRLMPYIYSLAGHTHHKDYTMMRALVMDFPQDTAVRSIGDQFMFGPSLLVNPVYNYKARQRRLYLPAGSNWYDFYSGKHLTGGQSINADAPLGRLPLYVRDGSIIPAGPAIQYTGEKRADTLTLFVYGGRDASFELYEDEGVNYQYEKGQFSSIPFRYNEADKVLQIGDRTGSFPGMGINRLFRVVYIHPKQAKGFDPEMTTSINIKYNGKAQTQRL</sequence>
<dbReference type="InterPro" id="IPR051816">
    <property type="entry name" value="Glycosyl_Hydrolase_31"/>
</dbReference>
<dbReference type="Gene3D" id="2.60.120.380">
    <property type="match status" value="1"/>
</dbReference>
<dbReference type="Proteomes" id="UP001162741">
    <property type="component" value="Chromosome"/>
</dbReference>
<dbReference type="PANTHER" id="PTHR43863">
    <property type="entry name" value="HYDROLASE, PUTATIVE (AFU_ORTHOLOGUE AFUA_1G03140)-RELATED"/>
    <property type="match status" value="1"/>
</dbReference>
<dbReference type="InterPro" id="IPR017853">
    <property type="entry name" value="GH"/>
</dbReference>
<dbReference type="Pfam" id="PF01055">
    <property type="entry name" value="Glyco_hydro_31_2nd"/>
    <property type="match status" value="1"/>
</dbReference>
<dbReference type="InterPro" id="IPR048395">
    <property type="entry name" value="Glyco_hydro_31_C"/>
</dbReference>
<gene>
    <name evidence="4" type="ORF">MKQ68_07120</name>
</gene>
<dbReference type="Gene3D" id="2.60.40.1180">
    <property type="entry name" value="Golgi alpha-mannosidase II"/>
    <property type="match status" value="2"/>
</dbReference>
<dbReference type="PROSITE" id="PS51820">
    <property type="entry name" value="PA14"/>
    <property type="match status" value="1"/>
</dbReference>
<dbReference type="SUPFAM" id="SSF74650">
    <property type="entry name" value="Galactose mutarotase-like"/>
    <property type="match status" value="1"/>
</dbReference>
<name>A0ABY6J963_9BACT</name>
<dbReference type="Pfam" id="PF17137">
    <property type="entry name" value="DUF5110"/>
    <property type="match status" value="1"/>
</dbReference>
<evidence type="ECO:0000259" key="3">
    <source>
        <dbReference type="PROSITE" id="PS51820"/>
    </source>
</evidence>
<dbReference type="CDD" id="cd14752">
    <property type="entry name" value="GH31_N"/>
    <property type="match status" value="1"/>
</dbReference>
<proteinExistence type="inferred from homology"/>
<dbReference type="Pfam" id="PF21365">
    <property type="entry name" value="Glyco_hydro_31_3rd"/>
    <property type="match status" value="1"/>
</dbReference>
<keyword evidence="2" id="KW-0326">Glycosidase</keyword>
<evidence type="ECO:0000256" key="1">
    <source>
        <dbReference type="ARBA" id="ARBA00007806"/>
    </source>
</evidence>
<dbReference type="InterPro" id="IPR000322">
    <property type="entry name" value="Glyco_hydro_31_TIM"/>
</dbReference>
<dbReference type="InterPro" id="IPR011658">
    <property type="entry name" value="PA14_dom"/>
</dbReference>
<feature type="domain" description="PA14" evidence="3">
    <location>
        <begin position="208"/>
        <end position="352"/>
    </location>
</feature>
<keyword evidence="2" id="KW-0378">Hydrolase</keyword>
<dbReference type="SUPFAM" id="SSF51445">
    <property type="entry name" value="(Trans)glycosidases"/>
    <property type="match status" value="1"/>
</dbReference>
<dbReference type="Pfam" id="PF13802">
    <property type="entry name" value="Gal_mutarotas_2"/>
    <property type="match status" value="1"/>
</dbReference>
<dbReference type="Pfam" id="PF07691">
    <property type="entry name" value="PA14"/>
    <property type="match status" value="1"/>
</dbReference>
<dbReference type="RefSeq" id="WP_264282685.1">
    <property type="nucleotide sequence ID" value="NZ_CP107006.1"/>
</dbReference>
<evidence type="ECO:0000313" key="5">
    <source>
        <dbReference type="Proteomes" id="UP001162741"/>
    </source>
</evidence>
<dbReference type="EMBL" id="CP107006">
    <property type="protein sequence ID" value="UYQ94862.1"/>
    <property type="molecule type" value="Genomic_DNA"/>
</dbReference>
<dbReference type="InterPro" id="IPR011013">
    <property type="entry name" value="Gal_mutarotase_sf_dom"/>
</dbReference>
<evidence type="ECO:0000256" key="2">
    <source>
        <dbReference type="RuleBase" id="RU361185"/>
    </source>
</evidence>
<dbReference type="SUPFAM" id="SSF51011">
    <property type="entry name" value="Glycosyl hydrolase domain"/>
    <property type="match status" value="1"/>
</dbReference>
<dbReference type="InterPro" id="IPR025887">
    <property type="entry name" value="Glyco_hydro_31_N_dom"/>
</dbReference>
<keyword evidence="5" id="KW-1185">Reference proteome</keyword>
<reference evidence="4" key="1">
    <citation type="submission" date="2022-10" db="EMBL/GenBank/DDBJ databases">
        <title>Chitinophaga sp. nov., isolated from soil.</title>
        <authorList>
            <person name="Jeon C.O."/>
        </authorList>
    </citation>
    <scope>NUCLEOTIDE SEQUENCE</scope>
    <source>
        <strain evidence="4">R8</strain>
    </source>
</reference>
<dbReference type="Gene3D" id="2.60.40.1760">
    <property type="entry name" value="glycosyl hydrolase (family 31)"/>
    <property type="match status" value="1"/>
</dbReference>